<feature type="region of interest" description="Disordered" evidence="1">
    <location>
        <begin position="82"/>
        <end position="108"/>
    </location>
</feature>
<evidence type="ECO:0000256" key="1">
    <source>
        <dbReference type="SAM" id="MobiDB-lite"/>
    </source>
</evidence>
<evidence type="ECO:0000313" key="2">
    <source>
        <dbReference type="EMBL" id="MBE4751807.1"/>
    </source>
</evidence>
<proteinExistence type="predicted"/>
<feature type="compositionally biased region" description="Basic and acidic residues" evidence="1">
    <location>
        <begin position="87"/>
        <end position="102"/>
    </location>
</feature>
<comment type="caution">
    <text evidence="2">The sequence shown here is derived from an EMBL/GenBank/DDBJ whole genome shotgun (WGS) entry which is preliminary data.</text>
</comment>
<reference evidence="2 3" key="1">
    <citation type="submission" date="2020-02" db="EMBL/GenBank/DDBJ databases">
        <authorList>
            <person name="Babadi Z.K."/>
            <person name="Risdian C."/>
            <person name="Ebrahimipour G.H."/>
            <person name="Wink J."/>
        </authorList>
    </citation>
    <scope>NUCLEOTIDE SEQUENCE [LARGE SCALE GENOMIC DNA]</scope>
    <source>
        <strain evidence="2 3">ZKHCc1 1396</strain>
    </source>
</reference>
<evidence type="ECO:0000313" key="3">
    <source>
        <dbReference type="Proteomes" id="UP001516472"/>
    </source>
</evidence>
<dbReference type="RefSeq" id="WP_193429003.1">
    <property type="nucleotide sequence ID" value="NZ_CBCSIP010000032.1"/>
</dbReference>
<organism evidence="2 3">
    <name type="scientific">Corallococcus soli</name>
    <dbReference type="NCBI Taxonomy" id="2710757"/>
    <lineage>
        <taxon>Bacteria</taxon>
        <taxon>Pseudomonadati</taxon>
        <taxon>Myxococcota</taxon>
        <taxon>Myxococcia</taxon>
        <taxon>Myxococcales</taxon>
        <taxon>Cystobacterineae</taxon>
        <taxon>Myxococcaceae</taxon>
        <taxon>Corallococcus</taxon>
    </lineage>
</organism>
<keyword evidence="3" id="KW-1185">Reference proteome</keyword>
<accession>A0ABR9PVK3</accession>
<gene>
    <name evidence="2" type="ORF">G4177_26915</name>
</gene>
<dbReference type="Proteomes" id="UP001516472">
    <property type="component" value="Unassembled WGS sequence"/>
</dbReference>
<sequence length="531" mass="61063">MPAGKKQFVFQVMWNWYVEIRERHTRHGRLDGADLQNLVYVREWAEEEDMQSILPRIAEMLEPAESAARTIQRAFRQSQARAQQARLETERRQEQAERERRNTSALVPSSWQGLGGPVLKAFEESGPVLTNVHTIVRLLDVRGKGQHEDCYFSIFEEVPPTDGEDEPWVRIYIAQVDVGPVDNDKGFLKYKFFGLTEGKPVLATAGTKIGEYDAPRKDDSSVFVNFGRPFRALKFYEDKPYTQGDLKWKISSCLVRRSVLLEIMTTAVLEPHGKKPEAKGKALNSDYDQDPNQFAVTNAQALIIQKNIKPGSLVNAEDIDGLRIQFGLGKEYFCFLFENADNGHKTRYDKGEYRFMIEFYRYKLEALHAQVLKLLHMYKQDKAEERKSFGSKKTSQLRLVSRCRVLLAAFGYPGLVLRDPGEIRLLFNQLSVFLSYYGLTQIMPAIYDPVEYEERRKKAALHEDKQRKRKEAKDAYFALVDACLNNAWNLMTAADTGIDKLSEFELSKLLQELLEDAVARYAQVRLKTLGQ</sequence>
<name>A0ABR9PVK3_9BACT</name>
<dbReference type="EMBL" id="JAAIYO010000009">
    <property type="protein sequence ID" value="MBE4751807.1"/>
    <property type="molecule type" value="Genomic_DNA"/>
</dbReference>
<protein>
    <submittedName>
        <fullName evidence="2">Uncharacterized protein</fullName>
    </submittedName>
</protein>